<organism evidence="1 2">
    <name type="scientific">Daphnia magna</name>
    <dbReference type="NCBI Taxonomy" id="35525"/>
    <lineage>
        <taxon>Eukaryota</taxon>
        <taxon>Metazoa</taxon>
        <taxon>Ecdysozoa</taxon>
        <taxon>Arthropoda</taxon>
        <taxon>Crustacea</taxon>
        <taxon>Branchiopoda</taxon>
        <taxon>Diplostraca</taxon>
        <taxon>Cladocera</taxon>
        <taxon>Anomopoda</taxon>
        <taxon>Daphniidae</taxon>
        <taxon>Daphnia</taxon>
    </lineage>
</organism>
<sequence>MGGLTRGYRAHDLNPCIADSLAPARESAEPIFNLLRLFWLWKCGQKDQGSICPTQTLELLEEWEDSVDVRLAVD</sequence>
<keyword evidence="2" id="KW-1185">Reference proteome</keyword>
<proteinExistence type="predicted"/>
<dbReference type="EMBL" id="JAOYFB010000036">
    <property type="protein sequence ID" value="KAK4021829.1"/>
    <property type="molecule type" value="Genomic_DNA"/>
</dbReference>
<accession>A0ABR0A9L0</accession>
<dbReference type="Proteomes" id="UP001234178">
    <property type="component" value="Unassembled WGS sequence"/>
</dbReference>
<reference evidence="1 2" key="1">
    <citation type="journal article" date="2023" name="Nucleic Acids Res.">
        <title>The hologenome of Daphnia magna reveals possible DNA methylation and microbiome-mediated evolution of the host genome.</title>
        <authorList>
            <person name="Chaturvedi A."/>
            <person name="Li X."/>
            <person name="Dhandapani V."/>
            <person name="Marshall H."/>
            <person name="Kissane S."/>
            <person name="Cuenca-Cambronero M."/>
            <person name="Asole G."/>
            <person name="Calvet F."/>
            <person name="Ruiz-Romero M."/>
            <person name="Marangio P."/>
            <person name="Guigo R."/>
            <person name="Rago D."/>
            <person name="Mirbahai L."/>
            <person name="Eastwood N."/>
            <person name="Colbourne J.K."/>
            <person name="Zhou J."/>
            <person name="Mallon E."/>
            <person name="Orsini L."/>
        </authorList>
    </citation>
    <scope>NUCLEOTIDE SEQUENCE [LARGE SCALE GENOMIC DNA]</scope>
    <source>
        <strain evidence="1">LRV0_1</strain>
    </source>
</reference>
<name>A0ABR0A9L0_9CRUS</name>
<comment type="caution">
    <text evidence="1">The sequence shown here is derived from an EMBL/GenBank/DDBJ whole genome shotgun (WGS) entry which is preliminary data.</text>
</comment>
<gene>
    <name evidence="1" type="ORF">OUZ56_003738</name>
</gene>
<evidence type="ECO:0000313" key="1">
    <source>
        <dbReference type="EMBL" id="KAK4021829.1"/>
    </source>
</evidence>
<evidence type="ECO:0000313" key="2">
    <source>
        <dbReference type="Proteomes" id="UP001234178"/>
    </source>
</evidence>
<protein>
    <submittedName>
        <fullName evidence="1">Uncharacterized protein</fullName>
    </submittedName>
</protein>